<keyword evidence="4" id="KW-0067">ATP-binding</keyword>
<evidence type="ECO:0000256" key="4">
    <source>
        <dbReference type="ARBA" id="ARBA00022840"/>
    </source>
</evidence>
<dbReference type="PANTHER" id="PTHR11946:SF93">
    <property type="entry name" value="VALINE--TRNA LIGASE, CHLOROPLASTIC_MITOCHONDRIAL 2"/>
    <property type="match status" value="1"/>
</dbReference>
<evidence type="ECO:0000313" key="11">
    <source>
        <dbReference type="EMBL" id="MFC7613611.1"/>
    </source>
</evidence>
<evidence type="ECO:0000256" key="5">
    <source>
        <dbReference type="ARBA" id="ARBA00022917"/>
    </source>
</evidence>
<proteinExistence type="predicted"/>
<keyword evidence="2 11" id="KW-0436">Ligase</keyword>
<evidence type="ECO:0000259" key="9">
    <source>
        <dbReference type="Pfam" id="PF00133"/>
    </source>
</evidence>
<dbReference type="Gene3D" id="1.10.730.10">
    <property type="entry name" value="Isoleucyl-tRNA Synthetase, Domain 1"/>
    <property type="match status" value="1"/>
</dbReference>
<evidence type="ECO:0000256" key="3">
    <source>
        <dbReference type="ARBA" id="ARBA00022741"/>
    </source>
</evidence>
<dbReference type="InterPro" id="IPR002300">
    <property type="entry name" value="aa-tRNA-synth_Ia"/>
</dbReference>
<dbReference type="SUPFAM" id="SSF52374">
    <property type="entry name" value="Nucleotidylyl transferase"/>
    <property type="match status" value="1"/>
</dbReference>
<dbReference type="EMBL" id="JBHTEY010000004">
    <property type="protein sequence ID" value="MFC7613611.1"/>
    <property type="molecule type" value="Genomic_DNA"/>
</dbReference>
<name>A0ABW2TL97_9PSEU</name>
<comment type="caution">
    <text evidence="11">The sequence shown here is derived from an EMBL/GenBank/DDBJ whole genome shotgun (WGS) entry which is preliminary data.</text>
</comment>
<dbReference type="Gene3D" id="3.40.50.620">
    <property type="entry name" value="HUPs"/>
    <property type="match status" value="1"/>
</dbReference>
<feature type="domain" description="Methionyl/Valyl/Leucyl/Isoleucyl-tRNA synthetase anticodon-binding" evidence="10">
    <location>
        <begin position="149"/>
        <end position="254"/>
    </location>
</feature>
<reference evidence="12" key="1">
    <citation type="journal article" date="2019" name="Int. J. Syst. Evol. Microbiol.">
        <title>The Global Catalogue of Microorganisms (GCM) 10K type strain sequencing project: providing services to taxonomists for standard genome sequencing and annotation.</title>
        <authorList>
            <consortium name="The Broad Institute Genomics Platform"/>
            <consortium name="The Broad Institute Genome Sequencing Center for Infectious Disease"/>
            <person name="Wu L."/>
            <person name="Ma J."/>
        </authorList>
    </citation>
    <scope>NUCLEOTIDE SEQUENCE [LARGE SCALE GENOMIC DNA]</scope>
    <source>
        <strain evidence="12">JCM 17695</strain>
    </source>
</reference>
<dbReference type="InterPro" id="IPR014729">
    <property type="entry name" value="Rossmann-like_a/b/a_fold"/>
</dbReference>
<dbReference type="InterPro" id="IPR033705">
    <property type="entry name" value="Anticodon_Ia_Val"/>
</dbReference>
<keyword evidence="6" id="KW-0030">Aminoacyl-tRNA synthetase</keyword>
<dbReference type="Pfam" id="PF00133">
    <property type="entry name" value="tRNA-synt_1"/>
    <property type="match status" value="1"/>
</dbReference>
<gene>
    <name evidence="11" type="ORF">ACFQV2_08335</name>
</gene>
<keyword evidence="3" id="KW-0547">Nucleotide-binding</keyword>
<dbReference type="Proteomes" id="UP001596512">
    <property type="component" value="Unassembled WGS sequence"/>
</dbReference>
<dbReference type="GO" id="GO:0016874">
    <property type="term" value="F:ligase activity"/>
    <property type="evidence" value="ECO:0007669"/>
    <property type="project" value="UniProtKB-KW"/>
</dbReference>
<evidence type="ECO:0000256" key="2">
    <source>
        <dbReference type="ARBA" id="ARBA00022598"/>
    </source>
</evidence>
<evidence type="ECO:0000259" key="10">
    <source>
        <dbReference type="Pfam" id="PF08264"/>
    </source>
</evidence>
<evidence type="ECO:0000256" key="1">
    <source>
        <dbReference type="ARBA" id="ARBA00013169"/>
    </source>
</evidence>
<dbReference type="Pfam" id="PF08264">
    <property type="entry name" value="Anticodon_1"/>
    <property type="match status" value="1"/>
</dbReference>
<dbReference type="CDD" id="cd07962">
    <property type="entry name" value="Anticodon_Ia_Val"/>
    <property type="match status" value="1"/>
</dbReference>
<accession>A0ABW2TL97</accession>
<dbReference type="InterPro" id="IPR002303">
    <property type="entry name" value="Valyl-tRNA_ligase"/>
</dbReference>
<keyword evidence="5" id="KW-0648">Protein biosynthesis</keyword>
<dbReference type="InterPro" id="IPR013155">
    <property type="entry name" value="M/V/L/I-tRNA-synth_anticd-bd"/>
</dbReference>
<dbReference type="InterPro" id="IPR009080">
    <property type="entry name" value="tRNAsynth_Ia_anticodon-bd"/>
</dbReference>
<evidence type="ECO:0000256" key="7">
    <source>
        <dbReference type="ARBA" id="ARBA00029936"/>
    </source>
</evidence>
<dbReference type="SUPFAM" id="SSF47323">
    <property type="entry name" value="Anticodon-binding domain of a subclass of class I aminoacyl-tRNA synthetases"/>
    <property type="match status" value="1"/>
</dbReference>
<keyword evidence="12" id="KW-1185">Reference proteome</keyword>
<organism evidence="11 12">
    <name type="scientific">Actinokineospora soli</name>
    <dbReference type="NCBI Taxonomy" id="1048753"/>
    <lineage>
        <taxon>Bacteria</taxon>
        <taxon>Bacillati</taxon>
        <taxon>Actinomycetota</taxon>
        <taxon>Actinomycetes</taxon>
        <taxon>Pseudonocardiales</taxon>
        <taxon>Pseudonocardiaceae</taxon>
        <taxon>Actinokineospora</taxon>
    </lineage>
</organism>
<sequence length="289" mass="31901">MDTWATSSLSPLLVCGYGTDLFERAYPMDLRPQAHEIIRTWLFSTVLRAELETGALPWRTAAISGWVLDPERQKMGKSSGNGLSPDELLDRFGADAVRYWAACGRPGTDTAFDEGRMRVGRRLATKLLNASKFVLGFPAADGPPTEALDTAMLGALDAVVADATEALADYRYTDALERVERFFWTWCDDYLELVKDRAYGDLPGADSARSALRSALSTLQRLFAPFLPFAAEETWSWWQDGSVHAAAWPSPAGHVDTGALAAAGSVLAEVRGPRRGRGRRCGRRWARWR</sequence>
<evidence type="ECO:0000313" key="12">
    <source>
        <dbReference type="Proteomes" id="UP001596512"/>
    </source>
</evidence>
<evidence type="ECO:0000256" key="6">
    <source>
        <dbReference type="ARBA" id="ARBA00023146"/>
    </source>
</evidence>
<protein>
    <recommendedName>
        <fullName evidence="1">valine--tRNA ligase</fullName>
        <ecNumber evidence="1">6.1.1.9</ecNumber>
    </recommendedName>
    <alternativeName>
        <fullName evidence="7">Valyl-tRNA synthetase</fullName>
    </alternativeName>
</protein>
<feature type="domain" description="Aminoacyl-tRNA synthetase class Ia" evidence="9">
    <location>
        <begin position="1"/>
        <end position="111"/>
    </location>
</feature>
<dbReference type="PANTHER" id="PTHR11946">
    <property type="entry name" value="VALYL-TRNA SYNTHETASES"/>
    <property type="match status" value="1"/>
</dbReference>
<dbReference type="EC" id="6.1.1.9" evidence="1"/>
<evidence type="ECO:0000256" key="8">
    <source>
        <dbReference type="ARBA" id="ARBA00047552"/>
    </source>
</evidence>
<comment type="catalytic activity">
    <reaction evidence="8">
        <text>tRNA(Val) + L-valine + ATP = L-valyl-tRNA(Val) + AMP + diphosphate</text>
        <dbReference type="Rhea" id="RHEA:10704"/>
        <dbReference type="Rhea" id="RHEA-COMP:9672"/>
        <dbReference type="Rhea" id="RHEA-COMP:9708"/>
        <dbReference type="ChEBI" id="CHEBI:30616"/>
        <dbReference type="ChEBI" id="CHEBI:33019"/>
        <dbReference type="ChEBI" id="CHEBI:57762"/>
        <dbReference type="ChEBI" id="CHEBI:78442"/>
        <dbReference type="ChEBI" id="CHEBI:78537"/>
        <dbReference type="ChEBI" id="CHEBI:456215"/>
        <dbReference type="EC" id="6.1.1.9"/>
    </reaction>
</comment>